<feature type="transmembrane region" description="Helical" evidence="1">
    <location>
        <begin position="73"/>
        <end position="93"/>
    </location>
</feature>
<keyword evidence="1" id="KW-0472">Membrane</keyword>
<dbReference type="RefSeq" id="XP_062784854.1">
    <property type="nucleotide sequence ID" value="XM_062928803.1"/>
</dbReference>
<reference evidence="3" key="1">
    <citation type="journal article" date="2023" name="bioRxiv">
        <title>Complete genome of the Medicago anthracnose fungus, Colletotrichum destructivum, reveals a mini-chromosome-like region within a core chromosome.</title>
        <authorList>
            <person name="Lapalu N."/>
            <person name="Simon A."/>
            <person name="Lu A."/>
            <person name="Plaumann P.-L."/>
            <person name="Amselem J."/>
            <person name="Pigne S."/>
            <person name="Auger A."/>
            <person name="Koch C."/>
            <person name="Dallery J.-F."/>
            <person name="O'Connell R.J."/>
        </authorList>
    </citation>
    <scope>NUCLEOTIDE SEQUENCE [LARGE SCALE GENOMIC DNA]</scope>
    <source>
        <strain evidence="3">CBS 520.97</strain>
    </source>
</reference>
<evidence type="ECO:0000313" key="2">
    <source>
        <dbReference type="EMBL" id="WQF87633.1"/>
    </source>
</evidence>
<keyword evidence="1" id="KW-0812">Transmembrane</keyword>
<accession>A0AAX4IX11</accession>
<dbReference type="EMBL" id="CP137312">
    <property type="protein sequence ID" value="WQF87633.1"/>
    <property type="molecule type" value="Genomic_DNA"/>
</dbReference>
<protein>
    <submittedName>
        <fullName evidence="2">Uncharacterized protein</fullName>
    </submittedName>
</protein>
<proteinExistence type="predicted"/>
<dbReference type="Proteomes" id="UP001322277">
    <property type="component" value="Chromosome 8"/>
</dbReference>
<sequence>MYATSTPVAVESMHDGHGEFRGLRSRRRNRWLVYLGIFGGWLVTFAIVAALSMCLVFYSEVVPIMSQMTKREVNAIITGLSIALSVSVLKGLNDFVFTLRWWILSRHYHSLRKVDLILQAESVSCVVRLAARTSRLSVHGAALVWLCLILAVQIALALLGLCYSVELHDSLAMIIKEGNVSIPSMSSIQTVKLVQSDTDSLKSQEYTANKFVLCVFPQGLHSYSRKQALTNSSFGQISLAFDSKPIGMIPAVGSIWTASEPLMFCDDKHCAYVFHETSAMSTEDNSNDDDGDDDISQMRDLIVTTDRTINSTAVCHSWPVISGGNGTETSIRIDAKGDGTAEEVSIPVRGGVNQTTYMTNTTESCGAGCRTVAAFEAAEDKSWYYRCNVTVSHVGNAARPEHEVSESLRSMAAAAISLQGIEVSSFDTDDVQYQVYPAESFFGLPKLGLNDSMAATMARFAIGTVAICAQFNEALVVDGFAPVKGSHLDVDHWDYASLILSSVTLGQLVLGIATAILASLVVVPEGGPIAMSRVLSPITRKLQNSGKGDLLLASEGQGSLWIYKAVKTAEEGIYDLFMEEKIRPENRTEDIEMF</sequence>
<feature type="transmembrane region" description="Helical" evidence="1">
    <location>
        <begin position="143"/>
        <end position="165"/>
    </location>
</feature>
<evidence type="ECO:0000313" key="3">
    <source>
        <dbReference type="Proteomes" id="UP001322277"/>
    </source>
</evidence>
<organism evidence="2 3">
    <name type="scientific">Colletotrichum destructivum</name>
    <dbReference type="NCBI Taxonomy" id="34406"/>
    <lineage>
        <taxon>Eukaryota</taxon>
        <taxon>Fungi</taxon>
        <taxon>Dikarya</taxon>
        <taxon>Ascomycota</taxon>
        <taxon>Pezizomycotina</taxon>
        <taxon>Sordariomycetes</taxon>
        <taxon>Hypocreomycetidae</taxon>
        <taxon>Glomerellales</taxon>
        <taxon>Glomerellaceae</taxon>
        <taxon>Colletotrichum</taxon>
        <taxon>Colletotrichum destructivum species complex</taxon>
    </lineage>
</organism>
<gene>
    <name evidence="2" type="ORF">CDEST_12647</name>
</gene>
<dbReference type="KEGG" id="cdet:87949147"/>
<keyword evidence="1" id="KW-1133">Transmembrane helix</keyword>
<name>A0AAX4IX11_9PEZI</name>
<evidence type="ECO:0000256" key="1">
    <source>
        <dbReference type="SAM" id="Phobius"/>
    </source>
</evidence>
<dbReference type="AlphaFoldDB" id="A0AAX4IX11"/>
<keyword evidence="3" id="KW-1185">Reference proteome</keyword>
<feature type="transmembrane region" description="Helical" evidence="1">
    <location>
        <begin position="31"/>
        <end position="58"/>
    </location>
</feature>
<dbReference type="GeneID" id="87949147"/>